<dbReference type="Pfam" id="PF07714">
    <property type="entry name" value="PK_Tyr_Ser-Thr"/>
    <property type="match status" value="1"/>
</dbReference>
<reference evidence="3" key="2">
    <citation type="submission" date="2015-01" db="EMBL/GenBank/DDBJ databases">
        <title>Evolutionary Origins and Diversification of the Mycorrhizal Mutualists.</title>
        <authorList>
            <consortium name="DOE Joint Genome Institute"/>
            <consortium name="Mycorrhizal Genomics Consortium"/>
            <person name="Kohler A."/>
            <person name="Kuo A."/>
            <person name="Nagy L.G."/>
            <person name="Floudas D."/>
            <person name="Copeland A."/>
            <person name="Barry K.W."/>
            <person name="Cichocki N."/>
            <person name="Veneault-Fourrey C."/>
            <person name="LaButti K."/>
            <person name="Lindquist E.A."/>
            <person name="Lipzen A."/>
            <person name="Lundell T."/>
            <person name="Morin E."/>
            <person name="Murat C."/>
            <person name="Riley R."/>
            <person name="Ohm R."/>
            <person name="Sun H."/>
            <person name="Tunlid A."/>
            <person name="Henrissat B."/>
            <person name="Grigoriev I.V."/>
            <person name="Hibbett D.S."/>
            <person name="Martin F."/>
        </authorList>
    </citation>
    <scope>NUCLEOTIDE SEQUENCE [LARGE SCALE GENOMIC DNA]</scope>
    <source>
        <strain evidence="3">ATCC 200175</strain>
    </source>
</reference>
<dbReference type="AlphaFoldDB" id="A0A0C9TPV0"/>
<sequence length="163" mass="17884">QHTVQRLNREIRVWLDLKHVNVLPLFGTTMDFGQFPAMVCPWLEDGPLTSYLERRNDSLTTVERLILVADVAVGLQYLHSQTVVHGDLSGSNVLVQPGGRACISDFGMSTLLSELGGSTLPTSLQGGGTLRWAAPELLDLQVPDNADNLRKVVPTPQSDIYSF</sequence>
<dbReference type="PANTHER" id="PTHR44329">
    <property type="entry name" value="SERINE/THREONINE-PROTEIN KINASE TNNI3K-RELATED"/>
    <property type="match status" value="1"/>
</dbReference>
<dbReference type="Proteomes" id="UP000053647">
    <property type="component" value="Unassembled WGS sequence"/>
</dbReference>
<dbReference type="PANTHER" id="PTHR44329:SF214">
    <property type="entry name" value="PROTEIN KINASE DOMAIN-CONTAINING PROTEIN"/>
    <property type="match status" value="1"/>
</dbReference>
<dbReference type="SMART" id="SM00220">
    <property type="entry name" value="S_TKc"/>
    <property type="match status" value="1"/>
</dbReference>
<evidence type="ECO:0000313" key="3">
    <source>
        <dbReference type="Proteomes" id="UP000053647"/>
    </source>
</evidence>
<dbReference type="EMBL" id="KN819362">
    <property type="protein sequence ID" value="KIJ12553.1"/>
    <property type="molecule type" value="Genomic_DNA"/>
</dbReference>
<dbReference type="GO" id="GO:0004674">
    <property type="term" value="F:protein serine/threonine kinase activity"/>
    <property type="evidence" value="ECO:0007669"/>
    <property type="project" value="TreeGrafter"/>
</dbReference>
<proteinExistence type="predicted"/>
<evidence type="ECO:0000259" key="1">
    <source>
        <dbReference type="PROSITE" id="PS50011"/>
    </source>
</evidence>
<feature type="non-terminal residue" evidence="2">
    <location>
        <position position="163"/>
    </location>
</feature>
<dbReference type="GO" id="GO:0005524">
    <property type="term" value="F:ATP binding"/>
    <property type="evidence" value="ECO:0007669"/>
    <property type="project" value="InterPro"/>
</dbReference>
<dbReference type="Gene3D" id="1.10.510.10">
    <property type="entry name" value="Transferase(Phosphotransferase) domain 1"/>
    <property type="match status" value="1"/>
</dbReference>
<dbReference type="OrthoDB" id="346907at2759"/>
<dbReference type="PROSITE" id="PS00109">
    <property type="entry name" value="PROTEIN_KINASE_TYR"/>
    <property type="match status" value="1"/>
</dbReference>
<reference evidence="2 3" key="1">
    <citation type="submission" date="2014-06" db="EMBL/GenBank/DDBJ databases">
        <authorList>
            <consortium name="DOE Joint Genome Institute"/>
            <person name="Kuo A."/>
            <person name="Kohler A."/>
            <person name="Nagy L.G."/>
            <person name="Floudas D."/>
            <person name="Copeland A."/>
            <person name="Barry K.W."/>
            <person name="Cichocki N."/>
            <person name="Veneault-Fourrey C."/>
            <person name="LaButti K."/>
            <person name="Lindquist E.A."/>
            <person name="Lipzen A."/>
            <person name="Lundell T."/>
            <person name="Morin E."/>
            <person name="Murat C."/>
            <person name="Sun H."/>
            <person name="Tunlid A."/>
            <person name="Henrissat B."/>
            <person name="Grigoriev I.V."/>
            <person name="Hibbett D.S."/>
            <person name="Martin F."/>
            <person name="Nordberg H.P."/>
            <person name="Cantor M.N."/>
            <person name="Hua S.X."/>
        </authorList>
    </citation>
    <scope>NUCLEOTIDE SEQUENCE [LARGE SCALE GENOMIC DNA]</scope>
    <source>
        <strain evidence="2 3">ATCC 200175</strain>
    </source>
</reference>
<dbReference type="InterPro" id="IPR001245">
    <property type="entry name" value="Ser-Thr/Tyr_kinase_cat_dom"/>
</dbReference>
<protein>
    <recommendedName>
        <fullName evidence="1">Protein kinase domain-containing protein</fullName>
    </recommendedName>
</protein>
<dbReference type="SUPFAM" id="SSF56112">
    <property type="entry name" value="Protein kinase-like (PK-like)"/>
    <property type="match status" value="1"/>
</dbReference>
<accession>A0A0C9TPV0</accession>
<dbReference type="InterPro" id="IPR008266">
    <property type="entry name" value="Tyr_kinase_AS"/>
</dbReference>
<feature type="domain" description="Protein kinase" evidence="1">
    <location>
        <begin position="1"/>
        <end position="163"/>
    </location>
</feature>
<evidence type="ECO:0000313" key="2">
    <source>
        <dbReference type="EMBL" id="KIJ12553.1"/>
    </source>
</evidence>
<name>A0A0C9TPV0_PAXIN</name>
<dbReference type="HOGENOM" id="CLU_000288_7_18_1"/>
<dbReference type="InterPro" id="IPR051681">
    <property type="entry name" value="Ser/Thr_Kinases-Pseudokinases"/>
</dbReference>
<keyword evidence="3" id="KW-1185">Reference proteome</keyword>
<dbReference type="InterPro" id="IPR011009">
    <property type="entry name" value="Kinase-like_dom_sf"/>
</dbReference>
<gene>
    <name evidence="2" type="ORF">PAXINDRAFT_43049</name>
</gene>
<organism evidence="2 3">
    <name type="scientific">Paxillus involutus ATCC 200175</name>
    <dbReference type="NCBI Taxonomy" id="664439"/>
    <lineage>
        <taxon>Eukaryota</taxon>
        <taxon>Fungi</taxon>
        <taxon>Dikarya</taxon>
        <taxon>Basidiomycota</taxon>
        <taxon>Agaricomycotina</taxon>
        <taxon>Agaricomycetes</taxon>
        <taxon>Agaricomycetidae</taxon>
        <taxon>Boletales</taxon>
        <taxon>Paxilineae</taxon>
        <taxon>Paxillaceae</taxon>
        <taxon>Paxillus</taxon>
    </lineage>
</organism>
<feature type="non-terminal residue" evidence="2">
    <location>
        <position position="1"/>
    </location>
</feature>
<dbReference type="PROSITE" id="PS50011">
    <property type="entry name" value="PROTEIN_KINASE_DOM"/>
    <property type="match status" value="1"/>
</dbReference>
<dbReference type="InterPro" id="IPR000719">
    <property type="entry name" value="Prot_kinase_dom"/>
</dbReference>